<feature type="compositionally biased region" description="Pro residues" evidence="1">
    <location>
        <begin position="190"/>
        <end position="207"/>
    </location>
</feature>
<feature type="compositionally biased region" description="Low complexity" evidence="1">
    <location>
        <begin position="552"/>
        <end position="561"/>
    </location>
</feature>
<proteinExistence type="predicted"/>
<evidence type="ECO:0000313" key="2">
    <source>
        <dbReference type="EMBL" id="CEM14380.1"/>
    </source>
</evidence>
<name>A0A0G4FKX0_9ALVE</name>
<dbReference type="EMBL" id="CDMZ01000441">
    <property type="protein sequence ID" value="CEM14380.1"/>
    <property type="molecule type" value="Genomic_DNA"/>
</dbReference>
<feature type="compositionally biased region" description="Basic and acidic residues" evidence="1">
    <location>
        <begin position="432"/>
        <end position="452"/>
    </location>
</feature>
<sequence>MTGVSQSHTAEETRQVTQSEIVQRGHFQGDWRGEGDGEREWHLVEGGGITDQGTQRPLPQPQPPDQVSRELSFQAQQHFRTHTIGGRAESPSPSEDRRRWDADELRRLFDASESPVSSSHPIPTADMEGPSSSSFSSSSSSSLPTPWLRPPAVPQPKVRMSLKAPPAAKPALSAIQTHSSSSSSSRPPAHSHPPPPDTPPPNPPPETHPSSSTPRAHAPAESDEEMLWTNLQGPSGQRGAQTESLERFSGSAEGESQSRRLEQLRISSGEEVRCRNTGACEPPDEETQGRLDEVGLSVPSLSAPTGPERVASGQAETFSSAIEATYLPVLDLSAQSHWAEVYRGKAGGAKDELSSANGQSVSNVPLEDASAASEVVPQIPSVLAMQTSALALTESDDQGVCRLSFFEVPANGPASSSASSGTGGRGEGTVNDPDRDRRLREASRERDTEGRVESAFSEAEAEAKGETGREDGELRRDGMESSNLNEFSSPSAFHVSSQRSHVTLRESTRLNGHEREAGRGSSLDNLLPSISAAQPEDADVDGGGLASADVLSGSSSPFLSSRTPRGDGSFRDRTQGGDDVGVTGGWAVNSLVGVGVQDGSGALPASIFAVSSRGGNASGERSEARVQGMQTVADTEGSETCAKGVGVNSI</sequence>
<dbReference type="VEuPathDB" id="CryptoDB:Cvel_411"/>
<feature type="compositionally biased region" description="Basic and acidic residues" evidence="1">
    <location>
        <begin position="256"/>
        <end position="274"/>
    </location>
</feature>
<reference evidence="2" key="1">
    <citation type="submission" date="2014-11" db="EMBL/GenBank/DDBJ databases">
        <authorList>
            <person name="Otto D Thomas"/>
            <person name="Naeem Raeece"/>
        </authorList>
    </citation>
    <scope>NUCLEOTIDE SEQUENCE</scope>
</reference>
<feature type="region of interest" description="Disordered" evidence="1">
    <location>
        <begin position="1"/>
        <end position="314"/>
    </location>
</feature>
<gene>
    <name evidence="2" type="ORF">Cvel_411</name>
</gene>
<feature type="compositionally biased region" description="Low complexity" evidence="1">
    <location>
        <begin position="411"/>
        <end position="420"/>
    </location>
</feature>
<accession>A0A0G4FKX0</accession>
<feature type="compositionally biased region" description="Polar residues" evidence="1">
    <location>
        <begin position="69"/>
        <end position="78"/>
    </location>
</feature>
<feature type="compositionally biased region" description="Basic and acidic residues" evidence="1">
    <location>
        <begin position="27"/>
        <end position="43"/>
    </location>
</feature>
<feature type="compositionally biased region" description="Basic and acidic residues" evidence="1">
    <location>
        <begin position="503"/>
        <end position="518"/>
    </location>
</feature>
<feature type="compositionally biased region" description="Basic and acidic residues" evidence="1">
    <location>
        <begin position="94"/>
        <end position="110"/>
    </location>
</feature>
<dbReference type="AlphaFoldDB" id="A0A0G4FKX0"/>
<evidence type="ECO:0000256" key="1">
    <source>
        <dbReference type="SAM" id="MobiDB-lite"/>
    </source>
</evidence>
<feature type="region of interest" description="Disordered" evidence="1">
    <location>
        <begin position="411"/>
        <end position="581"/>
    </location>
</feature>
<protein>
    <submittedName>
        <fullName evidence="2">Uncharacterized protein</fullName>
    </submittedName>
</protein>
<feature type="compositionally biased region" description="Basic and acidic residues" evidence="1">
    <location>
        <begin position="564"/>
        <end position="576"/>
    </location>
</feature>
<feature type="compositionally biased region" description="Polar residues" evidence="1">
    <location>
        <begin position="480"/>
        <end position="501"/>
    </location>
</feature>
<feature type="compositionally biased region" description="Low complexity" evidence="1">
    <location>
        <begin position="131"/>
        <end position="142"/>
    </location>
</feature>
<feature type="compositionally biased region" description="Basic and acidic residues" evidence="1">
    <location>
        <begin position="461"/>
        <end position="479"/>
    </location>
</feature>
<feature type="compositionally biased region" description="Low complexity" evidence="1">
    <location>
        <begin position="161"/>
        <end position="188"/>
    </location>
</feature>
<feature type="compositionally biased region" description="Polar residues" evidence="1">
    <location>
        <begin position="229"/>
        <end position="243"/>
    </location>
</feature>
<organism evidence="2">
    <name type="scientific">Chromera velia CCMP2878</name>
    <dbReference type="NCBI Taxonomy" id="1169474"/>
    <lineage>
        <taxon>Eukaryota</taxon>
        <taxon>Sar</taxon>
        <taxon>Alveolata</taxon>
        <taxon>Colpodellida</taxon>
        <taxon>Chromeraceae</taxon>
        <taxon>Chromera</taxon>
    </lineage>
</organism>